<accession>A0ACD3YXY4</accession>
<gene>
    <name evidence="1" type="ORF">LCI18_004769</name>
</gene>
<proteinExistence type="predicted"/>
<organism evidence="1 2">
    <name type="scientific">Fusarium solani subsp. cucurbitae</name>
    <name type="common">Neocosmosporum cucurbitae</name>
    <dbReference type="NCBI Taxonomy" id="2747967"/>
    <lineage>
        <taxon>Eukaryota</taxon>
        <taxon>Fungi</taxon>
        <taxon>Dikarya</taxon>
        <taxon>Ascomycota</taxon>
        <taxon>Pezizomycotina</taxon>
        <taxon>Sordariomycetes</taxon>
        <taxon>Hypocreomycetidae</taxon>
        <taxon>Hypocreales</taxon>
        <taxon>Nectriaceae</taxon>
        <taxon>Fusarium</taxon>
        <taxon>Fusarium solani species complex</taxon>
    </lineage>
</organism>
<protein>
    <submittedName>
        <fullName evidence="1">Uncharacterized protein</fullName>
    </submittedName>
</protein>
<evidence type="ECO:0000313" key="2">
    <source>
        <dbReference type="Proteomes" id="UP000830768"/>
    </source>
</evidence>
<keyword evidence="2" id="KW-1185">Reference proteome</keyword>
<dbReference type="Proteomes" id="UP000830768">
    <property type="component" value="Chromosome 4"/>
</dbReference>
<name>A0ACD3YXY4_FUSSC</name>
<evidence type="ECO:0000313" key="1">
    <source>
        <dbReference type="EMBL" id="UPK93834.1"/>
    </source>
</evidence>
<dbReference type="EMBL" id="CP090033">
    <property type="protein sequence ID" value="UPK93834.1"/>
    <property type="molecule type" value="Genomic_DNA"/>
</dbReference>
<sequence length="574" mass="62153">MFKSPFLPRFLFSKAKSFITLISTSLSTFTYTQTIHTMSSAPPADYGKEAVTDVRSSQDVEAGETTKTGSLQRDLKNRHMQMIAIGGAIGAGLFVGSGGALQKGGPAALIIGYMIIGIMLLCTCLALAEMAVLYPINGAFFTYICRFVDPSWGFSMGVQYALAWLTVLPFELIAASITIKFWRDDINMAVWVSVFLAALIIVQIFGVRGYGEVEFVLSIIKICACVGFIILGIVINCGGAGDKGYIGAKYWHDPGAFTTFKGFCSVFVVAAFSFGGTEMVGLAAAESANPRKSIPMASKQVFWRIAIFYILNLFIVGLILPANDPRLMGASGANTKASPFVLAIQDAGIKVLPSIMNAVITISVLSVANSCTFGSTRTIQAMAERNMAPAFFKYIDSKGRPLYCVLLQIAFGLLAYIGAAPSGGEIFGWLLALTGLGFLFVWGSICLAHIRMRSGMRAQGFNMELIPYKTPFGVIGSYLGLGLNILALVASFYTALYPASGASPNAETFFSNYLAFFTVILFYFGYKIFTRKWSMYIPASEMDLATGAVMLDEPEIKEPVAWSKLPLRALRNLF</sequence>
<reference evidence="1" key="1">
    <citation type="submission" date="2021-11" db="EMBL/GenBank/DDBJ databases">
        <title>Fusarium solani-melongenae Genome sequencing and assembly.</title>
        <authorList>
            <person name="Xie S."/>
            <person name="Huang L."/>
            <person name="Zhang X."/>
        </authorList>
    </citation>
    <scope>NUCLEOTIDE SEQUENCE</scope>
    <source>
        <strain evidence="1">CRI 24-3</strain>
    </source>
</reference>